<sequence>MTARRLPRRSPLFVSLVLAACPQQGELGVYTDTDPPPPGSGTDPGDTAGTGAPDSVGEPTETTAPEGPPASTGEPVDDTTTTTTGEDDTTTGEPVDDTTTTTTGEGDTTTGAPVDCAPAEPGFDHSAAVIFEPWPDIVGNEQSFAGDCTLIEVVQDVSFQIVLDCGDREATLDVRVEPAEFALGLAPGQSLELRWLARGGSWWTNQWFTLRDLAVEPSLLLAGLESDAVEPQGLPDFFAPLSLAYSGGSCGPPTDCHDPFERLVVEFTHGETVPIADATRADVGGYRALVNFAGRFHDLHTMARECKQWTDWIPEYFQAMAIRQPR</sequence>
<proteinExistence type="predicted"/>
<feature type="region of interest" description="Disordered" evidence="1">
    <location>
        <begin position="27"/>
        <end position="117"/>
    </location>
</feature>
<gene>
    <name evidence="2" type="ORF">O0S08_04190</name>
</gene>
<protein>
    <submittedName>
        <fullName evidence="2">Uncharacterized protein</fullName>
    </submittedName>
</protein>
<keyword evidence="3" id="KW-1185">Reference proteome</keyword>
<evidence type="ECO:0000313" key="2">
    <source>
        <dbReference type="EMBL" id="WAS95338.1"/>
    </source>
</evidence>
<evidence type="ECO:0000256" key="1">
    <source>
        <dbReference type="SAM" id="MobiDB-lite"/>
    </source>
</evidence>
<dbReference type="EMBL" id="CP114040">
    <property type="protein sequence ID" value="WAS95338.1"/>
    <property type="molecule type" value="Genomic_DNA"/>
</dbReference>
<feature type="compositionally biased region" description="Acidic residues" evidence="1">
    <location>
        <begin position="85"/>
        <end position="96"/>
    </location>
</feature>
<name>A0ABY7H7U8_9BACT</name>
<organism evidence="2 3">
    <name type="scientific">Nannocystis punicea</name>
    <dbReference type="NCBI Taxonomy" id="2995304"/>
    <lineage>
        <taxon>Bacteria</taxon>
        <taxon>Pseudomonadati</taxon>
        <taxon>Myxococcota</taxon>
        <taxon>Polyangia</taxon>
        <taxon>Nannocystales</taxon>
        <taxon>Nannocystaceae</taxon>
        <taxon>Nannocystis</taxon>
    </lineage>
</organism>
<accession>A0ABY7H7U8</accession>
<evidence type="ECO:0000313" key="3">
    <source>
        <dbReference type="Proteomes" id="UP001164459"/>
    </source>
</evidence>
<reference evidence="2" key="1">
    <citation type="submission" date="2022-11" db="EMBL/GenBank/DDBJ databases">
        <title>Minimal conservation of predation-associated metabolite biosynthetic gene clusters underscores biosynthetic potential of Myxococcota including descriptions for ten novel species: Archangium lansinium sp. nov., Myxococcus landrumus sp. nov., Nannocystis bai.</title>
        <authorList>
            <person name="Ahearne A."/>
            <person name="Stevens C."/>
            <person name="Dowd S."/>
        </authorList>
    </citation>
    <scope>NUCLEOTIDE SEQUENCE</scope>
    <source>
        <strain evidence="2">Fl3</strain>
    </source>
</reference>
<dbReference type="Proteomes" id="UP001164459">
    <property type="component" value="Chromosome"/>
</dbReference>
<feature type="compositionally biased region" description="Low complexity" evidence="1">
    <location>
        <begin position="97"/>
        <end position="111"/>
    </location>
</feature>
<dbReference type="RefSeq" id="WP_269037670.1">
    <property type="nucleotide sequence ID" value="NZ_CP114040.1"/>
</dbReference>
<dbReference type="PROSITE" id="PS51257">
    <property type="entry name" value="PROKAR_LIPOPROTEIN"/>
    <property type="match status" value="1"/>
</dbReference>
<feature type="compositionally biased region" description="Low complexity" evidence="1">
    <location>
        <begin position="40"/>
        <end position="84"/>
    </location>
</feature>